<dbReference type="AlphaFoldDB" id="A0A2H1WM96"/>
<protein>
    <submittedName>
        <fullName evidence="1">SFRICE_004585</fullName>
    </submittedName>
</protein>
<proteinExistence type="predicted"/>
<accession>A0A2H1WM96</accession>
<organism evidence="1">
    <name type="scientific">Spodoptera frugiperda</name>
    <name type="common">Fall armyworm</name>
    <dbReference type="NCBI Taxonomy" id="7108"/>
    <lineage>
        <taxon>Eukaryota</taxon>
        <taxon>Metazoa</taxon>
        <taxon>Ecdysozoa</taxon>
        <taxon>Arthropoda</taxon>
        <taxon>Hexapoda</taxon>
        <taxon>Insecta</taxon>
        <taxon>Pterygota</taxon>
        <taxon>Neoptera</taxon>
        <taxon>Endopterygota</taxon>
        <taxon>Lepidoptera</taxon>
        <taxon>Glossata</taxon>
        <taxon>Ditrysia</taxon>
        <taxon>Noctuoidea</taxon>
        <taxon>Noctuidae</taxon>
        <taxon>Amphipyrinae</taxon>
        <taxon>Spodoptera</taxon>
    </lineage>
</organism>
<gene>
    <name evidence="1" type="ORF">SFRICE_004585</name>
</gene>
<name>A0A2H1WM96_SPOFR</name>
<evidence type="ECO:0000313" key="1">
    <source>
        <dbReference type="EMBL" id="SOQ54106.1"/>
    </source>
</evidence>
<dbReference type="EMBL" id="ODYU01009579">
    <property type="protein sequence ID" value="SOQ54106.1"/>
    <property type="molecule type" value="Genomic_DNA"/>
</dbReference>
<reference evidence="1" key="1">
    <citation type="submission" date="2016-07" db="EMBL/GenBank/DDBJ databases">
        <authorList>
            <person name="Bretaudeau A."/>
        </authorList>
    </citation>
    <scope>NUCLEOTIDE SEQUENCE</scope>
    <source>
        <strain evidence="1">Rice</strain>
        <tissue evidence="1">Whole body</tissue>
    </source>
</reference>
<sequence length="149" mass="17185">MSFVLQYNSKQSKDLFVGEFSSNCAVSSLYLAVDRGELMMLYIHFLWYKLVNKLTDHLMASNRHRPWTPETPEALQVRCLPFGRVNHPMTSLALGEARGSVRHLLIKNHPVPSPVLSRCSEVMHIHAHPHRQHTFIQGINRLILLIRHT</sequence>